<dbReference type="VEuPathDB" id="VectorBase:BGLAX_031153"/>
<accession>A0A2C9L1X7</accession>
<feature type="region of interest" description="Disordered" evidence="1">
    <location>
        <begin position="167"/>
        <end position="194"/>
    </location>
</feature>
<feature type="compositionally biased region" description="Polar residues" evidence="1">
    <location>
        <begin position="83"/>
        <end position="95"/>
    </location>
</feature>
<dbReference type="VEuPathDB" id="VectorBase:BGLB026155"/>
<dbReference type="AlphaFoldDB" id="A0A2C9L1X7"/>
<dbReference type="KEGG" id="bgt:106058989"/>
<reference evidence="2" key="1">
    <citation type="submission" date="2020-05" db="UniProtKB">
        <authorList>
            <consortium name="EnsemblMetazoa"/>
        </authorList>
    </citation>
    <scope>IDENTIFICATION</scope>
    <source>
        <strain evidence="2">BB02</strain>
    </source>
</reference>
<organism evidence="2 3">
    <name type="scientific">Biomphalaria glabrata</name>
    <name type="common">Bloodfluke planorb</name>
    <name type="synonym">Freshwater snail</name>
    <dbReference type="NCBI Taxonomy" id="6526"/>
    <lineage>
        <taxon>Eukaryota</taxon>
        <taxon>Metazoa</taxon>
        <taxon>Spiralia</taxon>
        <taxon>Lophotrochozoa</taxon>
        <taxon>Mollusca</taxon>
        <taxon>Gastropoda</taxon>
        <taxon>Heterobranchia</taxon>
        <taxon>Euthyneura</taxon>
        <taxon>Panpulmonata</taxon>
        <taxon>Hygrophila</taxon>
        <taxon>Lymnaeoidea</taxon>
        <taxon>Planorbidae</taxon>
        <taxon>Biomphalaria</taxon>
    </lineage>
</organism>
<dbReference type="Proteomes" id="UP000076420">
    <property type="component" value="Unassembled WGS sequence"/>
</dbReference>
<evidence type="ECO:0000313" key="3">
    <source>
        <dbReference type="Proteomes" id="UP000076420"/>
    </source>
</evidence>
<proteinExistence type="predicted"/>
<sequence>MTYVEEEEVILGQEDDIDVNIPAPHITFAISLSELGVDLKTPTSTMDMVSQPLHSIRTEHGASTPLTNAVANDHTAQLVTSSAAAPINETMSNSKTRADHDDEKTEADTTNVQQSTTFTSTTSISTTSTRHVQTLSGPSLRTPVVGSPGLNDHELGMQGTRLTHADRRVGTSVQEGATKAKEQKRQSSNKPQKEMRLCKCKRQSAASCFCGCTNLCKFCQEPCPICEFKAPKPLPPHT</sequence>
<feature type="compositionally biased region" description="Polar residues" evidence="1">
    <location>
        <begin position="130"/>
        <end position="139"/>
    </location>
</feature>
<dbReference type="EnsemblMetazoa" id="BGLB026155-RA">
    <property type="protein sequence ID" value="BGLB026155-PA"/>
    <property type="gene ID" value="BGLB026155"/>
</dbReference>
<evidence type="ECO:0000256" key="1">
    <source>
        <dbReference type="SAM" id="MobiDB-lite"/>
    </source>
</evidence>
<feature type="compositionally biased region" description="Basic and acidic residues" evidence="1">
    <location>
        <begin position="178"/>
        <end position="194"/>
    </location>
</feature>
<feature type="compositionally biased region" description="Basic and acidic residues" evidence="1">
    <location>
        <begin position="96"/>
        <end position="107"/>
    </location>
</feature>
<protein>
    <submittedName>
        <fullName evidence="2">Uncharacterized protein</fullName>
    </submittedName>
</protein>
<name>A0A2C9L1X7_BIOGL</name>
<feature type="compositionally biased region" description="Low complexity" evidence="1">
    <location>
        <begin position="109"/>
        <end position="129"/>
    </location>
</feature>
<gene>
    <name evidence="2" type="primary">106058989</name>
</gene>
<evidence type="ECO:0000313" key="2">
    <source>
        <dbReference type="EnsemblMetazoa" id="BGLB026155-PA"/>
    </source>
</evidence>
<feature type="region of interest" description="Disordered" evidence="1">
    <location>
        <begin position="83"/>
        <end position="147"/>
    </location>
</feature>